<evidence type="ECO:0000313" key="1">
    <source>
        <dbReference type="EMBL" id="CRF34447.1"/>
    </source>
</evidence>
<evidence type="ECO:0000313" key="2">
    <source>
        <dbReference type="Proteomes" id="UP000043763"/>
    </source>
</evidence>
<organism evidence="1 2">
    <name type="scientific">Brachyspira suanatina</name>
    <dbReference type="NCBI Taxonomy" id="381802"/>
    <lineage>
        <taxon>Bacteria</taxon>
        <taxon>Pseudomonadati</taxon>
        <taxon>Spirochaetota</taxon>
        <taxon>Spirochaetia</taxon>
        <taxon>Brachyspirales</taxon>
        <taxon>Brachyspiraceae</taxon>
        <taxon>Brachyspira</taxon>
    </lineage>
</organism>
<protein>
    <submittedName>
        <fullName evidence="1">Uncharacterized protein</fullName>
    </submittedName>
</protein>
<keyword evidence="2" id="KW-1185">Reference proteome</keyword>
<dbReference type="EMBL" id="CVLB01000002">
    <property type="protein sequence ID" value="CRF34447.1"/>
    <property type="molecule type" value="Genomic_DNA"/>
</dbReference>
<dbReference type="OrthoDB" id="308044at2"/>
<sequence>MKIFLIFLTVASLVFSQYRYSPTPRVGNVRPFIPQTTKNAIPVYPYKNDLSTPRFSNPGYTKTYYRNGRFYRFGSGYMSYWDRQKLRDIDGRYSPRYRMLENQMRVNNSTIKSQMHQRNPNNNAINSAVNDNFRIEMEMQMIRTLRELDIDRSFK</sequence>
<name>A0A0G4K8M3_9SPIR</name>
<dbReference type="RefSeq" id="WP_048595227.1">
    <property type="nucleotide sequence ID" value="NZ_CVLB01000002.1"/>
</dbReference>
<accession>A0A0G4K8M3</accession>
<dbReference type="AlphaFoldDB" id="A0A0G4K8M3"/>
<proteinExistence type="predicted"/>
<gene>
    <name evidence="1" type="ORF">BRSU_2025</name>
</gene>
<reference evidence="2" key="1">
    <citation type="submission" date="2015-04" db="EMBL/GenBank/DDBJ databases">
        <authorList>
            <person name="Mushtaq Mamoona"/>
        </authorList>
    </citation>
    <scope>NUCLEOTIDE SEQUENCE [LARGE SCALE GENOMIC DNA]</scope>
    <source>
        <strain evidence="2">AN4859/03</strain>
    </source>
</reference>
<dbReference type="Proteomes" id="UP000043763">
    <property type="component" value="Unassembled WGS sequence"/>
</dbReference>